<sequence>MKWLRSLCRQWRGRTTSSECSFQSDAEEGKCLLGPPRISSESDDDGMDLLNINEKVLRREYFGPPSLRNAESKRRISIDKPNYGYGNMVKDFGKSLGDSGLGQIDEDDNPATLEEPISLEQDRPVDQNLAVPKEMECTEEPEKLEECILLRLFPKSPKVCIYSFQKNQVKID</sequence>
<reference evidence="1 2" key="1">
    <citation type="submission" date="2020-02" db="EMBL/GenBank/DDBJ databases">
        <authorList>
            <person name="Ferguson B K."/>
        </authorList>
    </citation>
    <scope>NUCLEOTIDE SEQUENCE [LARGE SCALE GENOMIC DNA]</scope>
</reference>
<dbReference type="EMBL" id="CADCXU010012838">
    <property type="protein sequence ID" value="CAB0002715.1"/>
    <property type="molecule type" value="Genomic_DNA"/>
</dbReference>
<accession>A0A6H5GJ13</accession>
<protein>
    <submittedName>
        <fullName evidence="1">Uncharacterized protein</fullName>
    </submittedName>
</protein>
<dbReference type="Proteomes" id="UP000479000">
    <property type="component" value="Unassembled WGS sequence"/>
</dbReference>
<dbReference type="AlphaFoldDB" id="A0A6H5GJ13"/>
<gene>
    <name evidence="1" type="ORF">NTEN_LOCUS8502</name>
</gene>
<organism evidence="1 2">
    <name type="scientific">Nesidiocoris tenuis</name>
    <dbReference type="NCBI Taxonomy" id="355587"/>
    <lineage>
        <taxon>Eukaryota</taxon>
        <taxon>Metazoa</taxon>
        <taxon>Ecdysozoa</taxon>
        <taxon>Arthropoda</taxon>
        <taxon>Hexapoda</taxon>
        <taxon>Insecta</taxon>
        <taxon>Pterygota</taxon>
        <taxon>Neoptera</taxon>
        <taxon>Paraneoptera</taxon>
        <taxon>Hemiptera</taxon>
        <taxon>Heteroptera</taxon>
        <taxon>Panheteroptera</taxon>
        <taxon>Cimicomorpha</taxon>
        <taxon>Miridae</taxon>
        <taxon>Dicyphina</taxon>
        <taxon>Nesidiocoris</taxon>
    </lineage>
</organism>
<evidence type="ECO:0000313" key="1">
    <source>
        <dbReference type="EMBL" id="CAB0002715.1"/>
    </source>
</evidence>
<proteinExistence type="predicted"/>
<keyword evidence="2" id="KW-1185">Reference proteome</keyword>
<evidence type="ECO:0000313" key="2">
    <source>
        <dbReference type="Proteomes" id="UP000479000"/>
    </source>
</evidence>
<name>A0A6H5GJ13_9HEMI</name>